<reference evidence="1 2" key="1">
    <citation type="journal article" date="2015" name="Geomicrobiol. J.">
        <title>Caldisalinibacter kiritimatiensis gen. nov., sp. nov., a moderately thermohalophilic thiosulfate-reducing bacterium from a hypersaline microbial mat.</title>
        <authorList>
            <person name="Ben Hania W."/>
            <person name="Joseph M."/>
            <person name="Fiebig A."/>
            <person name="Bunk B."/>
            <person name="Klenk H.-P."/>
            <person name="Fardeau M.-L."/>
            <person name="Spring S."/>
        </authorList>
    </citation>
    <scope>NUCLEOTIDE SEQUENCE [LARGE SCALE GENOMIC DNA]</scope>
    <source>
        <strain evidence="1 2">L21-TH-D2</strain>
    </source>
</reference>
<evidence type="ECO:0000313" key="1">
    <source>
        <dbReference type="EMBL" id="EOD00036.1"/>
    </source>
</evidence>
<dbReference type="Proteomes" id="UP000013378">
    <property type="component" value="Unassembled WGS sequence"/>
</dbReference>
<gene>
    <name evidence="1" type="ORF">L21TH_1925</name>
</gene>
<comment type="caution">
    <text evidence="1">The sequence shown here is derived from an EMBL/GenBank/DDBJ whole genome shotgun (WGS) entry which is preliminary data.</text>
</comment>
<protein>
    <recommendedName>
        <fullName evidence="3">DUF951 domain-containing protein</fullName>
    </recommendedName>
</protein>
<dbReference type="PANTHER" id="PTHR38455:SF1">
    <property type="entry name" value="DUF951 DOMAIN-CONTAINING PROTEIN"/>
    <property type="match status" value="1"/>
</dbReference>
<dbReference type="OrthoDB" id="9802710at2"/>
<evidence type="ECO:0000313" key="2">
    <source>
        <dbReference type="Proteomes" id="UP000013378"/>
    </source>
</evidence>
<name>R1CMX1_9FIRM</name>
<organism evidence="1 2">
    <name type="scientific">Caldisalinibacter kiritimatiensis</name>
    <dbReference type="NCBI Taxonomy" id="1304284"/>
    <lineage>
        <taxon>Bacteria</taxon>
        <taxon>Bacillati</taxon>
        <taxon>Bacillota</taxon>
        <taxon>Tissierellia</taxon>
        <taxon>Tissierellales</taxon>
        <taxon>Thermohalobacteraceae</taxon>
        <taxon>Caldisalinibacter</taxon>
    </lineage>
</organism>
<proteinExistence type="predicted"/>
<dbReference type="InterPro" id="IPR009296">
    <property type="entry name" value="DUF951"/>
</dbReference>
<evidence type="ECO:0008006" key="3">
    <source>
        <dbReference type="Google" id="ProtNLM"/>
    </source>
</evidence>
<keyword evidence="2" id="KW-1185">Reference proteome</keyword>
<dbReference type="EMBL" id="ARZA01000211">
    <property type="protein sequence ID" value="EOD00036.1"/>
    <property type="molecule type" value="Genomic_DNA"/>
</dbReference>
<dbReference type="PIRSF" id="PIRSF037263">
    <property type="entry name" value="DUF951_bac"/>
    <property type="match status" value="1"/>
</dbReference>
<dbReference type="eggNOG" id="COG4481">
    <property type="taxonomic scope" value="Bacteria"/>
</dbReference>
<dbReference type="STRING" id="1304284.L21TH_1925"/>
<dbReference type="PANTHER" id="PTHR38455">
    <property type="entry name" value="HYPOTHETICAL CYTOSOLIC PROTEIN"/>
    <property type="match status" value="1"/>
</dbReference>
<dbReference type="Pfam" id="PF06107">
    <property type="entry name" value="DUF951"/>
    <property type="match status" value="1"/>
</dbReference>
<dbReference type="AlphaFoldDB" id="R1CMX1"/>
<sequence>MPMKLNVGDIVQLKKKHPCGEDKWEIMRTGIDFRIKCLGCNRQVWMPRRDLEKRIKKIIDTSEEYNEI</sequence>
<accession>R1CMX1</accession>